<dbReference type="AlphaFoldDB" id="W4H6R4"/>
<dbReference type="GO" id="GO:0004674">
    <property type="term" value="F:protein serine/threonine kinase activity"/>
    <property type="evidence" value="ECO:0007669"/>
    <property type="project" value="UniProtKB-KW"/>
</dbReference>
<reference evidence="13" key="1">
    <citation type="submission" date="2013-12" db="EMBL/GenBank/DDBJ databases">
        <title>The Genome Sequence of Aphanomyces astaci APO3.</title>
        <authorList>
            <consortium name="The Broad Institute Genomics Platform"/>
            <person name="Russ C."/>
            <person name="Tyler B."/>
            <person name="van West P."/>
            <person name="Dieguez-Uribeondo J."/>
            <person name="Young S.K."/>
            <person name="Zeng Q."/>
            <person name="Gargeya S."/>
            <person name="Fitzgerald M."/>
            <person name="Abouelleil A."/>
            <person name="Alvarado L."/>
            <person name="Chapman S.B."/>
            <person name="Gainer-Dewar J."/>
            <person name="Goldberg J."/>
            <person name="Griggs A."/>
            <person name="Gujja S."/>
            <person name="Hansen M."/>
            <person name="Howarth C."/>
            <person name="Imamovic A."/>
            <person name="Ireland A."/>
            <person name="Larimer J."/>
            <person name="McCowan C."/>
            <person name="Murphy C."/>
            <person name="Pearson M."/>
            <person name="Poon T.W."/>
            <person name="Priest M."/>
            <person name="Roberts A."/>
            <person name="Saif S."/>
            <person name="Shea T."/>
            <person name="Sykes S."/>
            <person name="Wortman J."/>
            <person name="Nusbaum C."/>
            <person name="Birren B."/>
        </authorList>
    </citation>
    <scope>NUCLEOTIDE SEQUENCE [LARGE SCALE GENOMIC DNA]</scope>
    <source>
        <strain evidence="13">APO3</strain>
    </source>
</reference>
<dbReference type="STRING" id="112090.W4H6R4"/>
<evidence type="ECO:0000313" key="13">
    <source>
        <dbReference type="EMBL" id="ETV87715.1"/>
    </source>
</evidence>
<dbReference type="RefSeq" id="XP_009822578.1">
    <property type="nucleotide sequence ID" value="XM_009824276.1"/>
</dbReference>
<evidence type="ECO:0000256" key="4">
    <source>
        <dbReference type="ARBA" id="ARBA00022679"/>
    </source>
</evidence>
<dbReference type="SMART" id="SM00220">
    <property type="entry name" value="S_TKc"/>
    <property type="match status" value="1"/>
</dbReference>
<dbReference type="InterPro" id="IPR050629">
    <property type="entry name" value="STE20/SPS1-PAK"/>
</dbReference>
<evidence type="ECO:0000256" key="2">
    <source>
        <dbReference type="ARBA" id="ARBA00012513"/>
    </source>
</evidence>
<dbReference type="Pfam" id="PF00069">
    <property type="entry name" value="Pkinase"/>
    <property type="match status" value="1"/>
</dbReference>
<sequence>MSDSISQTKVPQDEFEVLQQLGEGSYGKVYKALNRLTARVVALKVVPIETDDKEMMELTKEIRILEKCSSPFIVQYYGSILYENNLWIEMEFCEAGSVADMMRVSQTCLTEKEVAGVCANIVKGLAYLHEQKNIHRDIKAGNVLLSSSGLAKLADFGVSAQLTNTINKRKTVIGTPFWMAPEVIQETQYDGKADIWSLGITAIEMAEGDPPLSNMHPMRAIFMIPSRPPPTLGDPSRFSPQFADFLAMCLKKDATQRPSAEALLAHPFVKKDVDKLEHVLPGGLPALQELVDRNLDALSQDREGPVDMNDVQIHGVDDTSSSCSGTMVNVNPIDAERRDDAGYGTMVFRGNTGKGLKPGSRDTTELYGTVVNRGDDDTAHAMVSHGILGSIVVQSAEAVKELSKKSSEPSFMKYFRMGSDLSANAEGNLILSKDSTIRPSSATGDVQSITQDLLQLEARYNADRAALEEAYLMEKARLEGKLTAAARD</sequence>
<evidence type="ECO:0000256" key="10">
    <source>
        <dbReference type="PROSITE-ProRule" id="PRU10141"/>
    </source>
</evidence>
<dbReference type="OrthoDB" id="2914378at2759"/>
<proteinExistence type="inferred from homology"/>
<keyword evidence="4" id="KW-0808">Transferase</keyword>
<evidence type="ECO:0000256" key="9">
    <source>
        <dbReference type="ARBA" id="ARBA00048679"/>
    </source>
</evidence>
<keyword evidence="6 13" id="KW-0418">Kinase</keyword>
<evidence type="ECO:0000259" key="12">
    <source>
        <dbReference type="PROSITE" id="PS50011"/>
    </source>
</evidence>
<dbReference type="InterPro" id="IPR017441">
    <property type="entry name" value="Protein_kinase_ATP_BS"/>
</dbReference>
<gene>
    <name evidence="13" type="ORF">H257_01193</name>
</gene>
<dbReference type="GeneID" id="20803189"/>
<evidence type="ECO:0000256" key="1">
    <source>
        <dbReference type="ARBA" id="ARBA00008874"/>
    </source>
</evidence>
<evidence type="ECO:0000256" key="11">
    <source>
        <dbReference type="SAM" id="MobiDB-lite"/>
    </source>
</evidence>
<dbReference type="PANTHER" id="PTHR48012">
    <property type="entry name" value="STERILE20-LIKE KINASE, ISOFORM B-RELATED"/>
    <property type="match status" value="1"/>
</dbReference>
<dbReference type="CDD" id="cd06612">
    <property type="entry name" value="STKc_MST1_2"/>
    <property type="match status" value="1"/>
</dbReference>
<dbReference type="Gene3D" id="1.10.510.10">
    <property type="entry name" value="Transferase(Phosphotransferase) domain 1"/>
    <property type="match status" value="1"/>
</dbReference>
<dbReference type="VEuPathDB" id="FungiDB:H257_01193"/>
<feature type="region of interest" description="Disordered" evidence="11">
    <location>
        <begin position="302"/>
        <end position="325"/>
    </location>
</feature>
<evidence type="ECO:0000256" key="6">
    <source>
        <dbReference type="ARBA" id="ARBA00022777"/>
    </source>
</evidence>
<dbReference type="InterPro" id="IPR011009">
    <property type="entry name" value="Kinase-like_dom_sf"/>
</dbReference>
<accession>W4H6R4</accession>
<comment type="catalytic activity">
    <reaction evidence="9">
        <text>L-seryl-[protein] + ATP = O-phospho-L-seryl-[protein] + ADP + H(+)</text>
        <dbReference type="Rhea" id="RHEA:17989"/>
        <dbReference type="Rhea" id="RHEA-COMP:9863"/>
        <dbReference type="Rhea" id="RHEA-COMP:11604"/>
        <dbReference type="ChEBI" id="CHEBI:15378"/>
        <dbReference type="ChEBI" id="CHEBI:29999"/>
        <dbReference type="ChEBI" id="CHEBI:30616"/>
        <dbReference type="ChEBI" id="CHEBI:83421"/>
        <dbReference type="ChEBI" id="CHEBI:456216"/>
        <dbReference type="EC" id="2.7.11.1"/>
    </reaction>
</comment>
<dbReference type="FunFam" id="1.10.510.10:FF:000499">
    <property type="entry name" value="Serine/threonine-protein kinase KIC1"/>
    <property type="match status" value="1"/>
</dbReference>
<dbReference type="PROSITE" id="PS00107">
    <property type="entry name" value="PROTEIN_KINASE_ATP"/>
    <property type="match status" value="1"/>
</dbReference>
<dbReference type="GO" id="GO:0005524">
    <property type="term" value="F:ATP binding"/>
    <property type="evidence" value="ECO:0007669"/>
    <property type="project" value="UniProtKB-UniRule"/>
</dbReference>
<dbReference type="PANTHER" id="PTHR48012:SF2">
    <property type="entry name" value="STERILE20-LIKE KINASE, ISOFORM B"/>
    <property type="match status" value="1"/>
</dbReference>
<comment type="similarity">
    <text evidence="1">Belongs to the protein kinase superfamily. STE Ser/Thr protein kinase family. STE20 subfamily.</text>
</comment>
<dbReference type="EMBL" id="KI913115">
    <property type="protein sequence ID" value="ETV87715.1"/>
    <property type="molecule type" value="Genomic_DNA"/>
</dbReference>
<comment type="catalytic activity">
    <reaction evidence="8">
        <text>L-threonyl-[protein] + ATP = O-phospho-L-threonyl-[protein] + ADP + H(+)</text>
        <dbReference type="Rhea" id="RHEA:46608"/>
        <dbReference type="Rhea" id="RHEA-COMP:11060"/>
        <dbReference type="Rhea" id="RHEA-COMP:11605"/>
        <dbReference type="ChEBI" id="CHEBI:15378"/>
        <dbReference type="ChEBI" id="CHEBI:30013"/>
        <dbReference type="ChEBI" id="CHEBI:30616"/>
        <dbReference type="ChEBI" id="CHEBI:61977"/>
        <dbReference type="ChEBI" id="CHEBI:456216"/>
        <dbReference type="EC" id="2.7.11.1"/>
    </reaction>
</comment>
<dbReference type="EC" id="2.7.11.1" evidence="2"/>
<keyword evidence="3" id="KW-0723">Serine/threonine-protein kinase</keyword>
<evidence type="ECO:0000256" key="3">
    <source>
        <dbReference type="ARBA" id="ARBA00022527"/>
    </source>
</evidence>
<dbReference type="PROSITE" id="PS50011">
    <property type="entry name" value="PROTEIN_KINASE_DOM"/>
    <property type="match status" value="1"/>
</dbReference>
<organism evidence="13">
    <name type="scientific">Aphanomyces astaci</name>
    <name type="common">Crayfish plague agent</name>
    <dbReference type="NCBI Taxonomy" id="112090"/>
    <lineage>
        <taxon>Eukaryota</taxon>
        <taxon>Sar</taxon>
        <taxon>Stramenopiles</taxon>
        <taxon>Oomycota</taxon>
        <taxon>Saprolegniomycetes</taxon>
        <taxon>Saprolegniales</taxon>
        <taxon>Verrucalvaceae</taxon>
        <taxon>Aphanomyces</taxon>
    </lineage>
</organism>
<feature type="binding site" evidence="10">
    <location>
        <position position="44"/>
    </location>
    <ligand>
        <name>ATP</name>
        <dbReference type="ChEBI" id="CHEBI:30616"/>
    </ligand>
</feature>
<name>W4H6R4_APHAT</name>
<protein>
    <recommendedName>
        <fullName evidence="2">non-specific serine/threonine protein kinase</fullName>
        <ecNumber evidence="2">2.7.11.1</ecNumber>
    </recommendedName>
</protein>
<dbReference type="GO" id="GO:0005737">
    <property type="term" value="C:cytoplasm"/>
    <property type="evidence" value="ECO:0007669"/>
    <property type="project" value="TreeGrafter"/>
</dbReference>
<evidence type="ECO:0000256" key="7">
    <source>
        <dbReference type="ARBA" id="ARBA00022840"/>
    </source>
</evidence>
<keyword evidence="5 10" id="KW-0547">Nucleotide-binding</keyword>
<evidence type="ECO:0000256" key="8">
    <source>
        <dbReference type="ARBA" id="ARBA00047899"/>
    </source>
</evidence>
<feature type="domain" description="Protein kinase" evidence="12">
    <location>
        <begin position="15"/>
        <end position="269"/>
    </location>
</feature>
<dbReference type="InterPro" id="IPR000719">
    <property type="entry name" value="Prot_kinase_dom"/>
</dbReference>
<evidence type="ECO:0000256" key="5">
    <source>
        <dbReference type="ARBA" id="ARBA00022741"/>
    </source>
</evidence>
<dbReference type="SUPFAM" id="SSF56112">
    <property type="entry name" value="Protein kinase-like (PK-like)"/>
    <property type="match status" value="1"/>
</dbReference>
<keyword evidence="7 10" id="KW-0067">ATP-binding</keyword>